<dbReference type="Gene3D" id="3.90.226.10">
    <property type="entry name" value="2-enoyl-CoA Hydratase, Chain A, domain 1"/>
    <property type="match status" value="1"/>
</dbReference>
<dbReference type="PANTHER" id="PTHR11941:SF54">
    <property type="entry name" value="ENOYL-COA HYDRATASE, MITOCHONDRIAL"/>
    <property type="match status" value="1"/>
</dbReference>
<dbReference type="GO" id="GO:0006635">
    <property type="term" value="P:fatty acid beta-oxidation"/>
    <property type="evidence" value="ECO:0007669"/>
    <property type="project" value="TreeGrafter"/>
</dbReference>
<dbReference type="InterPro" id="IPR001753">
    <property type="entry name" value="Enoyl-CoA_hydra/iso"/>
</dbReference>
<dbReference type="RefSeq" id="WP_172179076.1">
    <property type="nucleotide sequence ID" value="NZ_WOEZ01000348.1"/>
</dbReference>
<reference evidence="4 5" key="1">
    <citation type="submission" date="2019-11" db="EMBL/GenBank/DDBJ databases">
        <title>Metabolism of dissolved organic matter in forest soils.</title>
        <authorList>
            <person name="Cyle K.T."/>
            <person name="Wilhelm R.C."/>
            <person name="Martinez C.E."/>
        </authorList>
    </citation>
    <scope>NUCLEOTIDE SEQUENCE [LARGE SCALE GENOMIC DNA]</scope>
    <source>
        <strain evidence="4 5">5N</strain>
    </source>
</reference>
<dbReference type="PROSITE" id="PS00166">
    <property type="entry name" value="ENOYL_COA_HYDRATASE"/>
    <property type="match status" value="1"/>
</dbReference>
<gene>
    <name evidence="4" type="ORF">GNZ13_51120</name>
</gene>
<proteinExistence type="inferred from homology"/>
<evidence type="ECO:0000313" key="5">
    <source>
        <dbReference type="Proteomes" id="UP000655523"/>
    </source>
</evidence>
<evidence type="ECO:0000256" key="2">
    <source>
        <dbReference type="ARBA" id="ARBA00023239"/>
    </source>
</evidence>
<dbReference type="EMBL" id="WOEZ01000348">
    <property type="protein sequence ID" value="NPT62615.1"/>
    <property type="molecule type" value="Genomic_DNA"/>
</dbReference>
<organism evidence="4 5">
    <name type="scientific">Paraburkholderia elongata</name>
    <dbReference type="NCBI Taxonomy" id="2675747"/>
    <lineage>
        <taxon>Bacteria</taxon>
        <taxon>Pseudomonadati</taxon>
        <taxon>Pseudomonadota</taxon>
        <taxon>Betaproteobacteria</taxon>
        <taxon>Burkholderiales</taxon>
        <taxon>Burkholderiaceae</taxon>
        <taxon>Paraburkholderia</taxon>
    </lineage>
</organism>
<keyword evidence="2" id="KW-0456">Lyase</keyword>
<dbReference type="AlphaFoldDB" id="A0A972P3U7"/>
<dbReference type="Gene3D" id="1.10.12.10">
    <property type="entry name" value="Lyase 2-enoyl-coa Hydratase, Chain A, domain 2"/>
    <property type="match status" value="1"/>
</dbReference>
<accession>A0A972P3U7</accession>
<dbReference type="GO" id="GO:0016829">
    <property type="term" value="F:lyase activity"/>
    <property type="evidence" value="ECO:0007669"/>
    <property type="project" value="UniProtKB-KW"/>
</dbReference>
<dbReference type="InterPro" id="IPR018376">
    <property type="entry name" value="Enoyl-CoA_hyd/isom_CS"/>
</dbReference>
<dbReference type="Proteomes" id="UP000655523">
    <property type="component" value="Unassembled WGS sequence"/>
</dbReference>
<evidence type="ECO:0000313" key="4">
    <source>
        <dbReference type="EMBL" id="NPT62615.1"/>
    </source>
</evidence>
<sequence length="259" mass="28236">MPYEFLKVQYDGPLAYVELNRPAKRNAVNNALIEELESVFIRFDESVRAVVMTAAGSHFCAGLDLAENSVRAPMDVLRTSQQWHRVFQRMQFSDRPIVTVMQGAVIGGGLELALATHVRIAEADAFFQLPEAQHGIFVGGGASVRVARVIGPDRMTEMMLSGRSYSAEEGHRLGLAHYMAEQGCGREKAIQLATQLATNAPLSNWAAINAVPRIHDMSMSDGLFTESLTVALTQSGDEAKTRMQAFLGGARAKDATELP</sequence>
<dbReference type="SUPFAM" id="SSF52096">
    <property type="entry name" value="ClpP/crotonase"/>
    <property type="match status" value="1"/>
</dbReference>
<comment type="similarity">
    <text evidence="1 3">Belongs to the enoyl-CoA hydratase/isomerase family.</text>
</comment>
<keyword evidence="5" id="KW-1185">Reference proteome</keyword>
<comment type="caution">
    <text evidence="4">The sequence shown here is derived from an EMBL/GenBank/DDBJ whole genome shotgun (WGS) entry which is preliminary data.</text>
</comment>
<dbReference type="CDD" id="cd06558">
    <property type="entry name" value="crotonase-like"/>
    <property type="match status" value="1"/>
</dbReference>
<dbReference type="PANTHER" id="PTHR11941">
    <property type="entry name" value="ENOYL-COA HYDRATASE-RELATED"/>
    <property type="match status" value="1"/>
</dbReference>
<dbReference type="NCBIfam" id="NF006013">
    <property type="entry name" value="PRK08150.1"/>
    <property type="match status" value="1"/>
</dbReference>
<evidence type="ECO:0000256" key="3">
    <source>
        <dbReference type="RuleBase" id="RU003707"/>
    </source>
</evidence>
<name>A0A972P3U7_9BURK</name>
<dbReference type="InterPro" id="IPR029045">
    <property type="entry name" value="ClpP/crotonase-like_dom_sf"/>
</dbReference>
<evidence type="ECO:0000256" key="1">
    <source>
        <dbReference type="ARBA" id="ARBA00005254"/>
    </source>
</evidence>
<protein>
    <submittedName>
        <fullName evidence="4">Crotonase/enoyl-CoA hydratase family protein</fullName>
    </submittedName>
</protein>
<dbReference type="Pfam" id="PF00378">
    <property type="entry name" value="ECH_1"/>
    <property type="match status" value="1"/>
</dbReference>
<dbReference type="InterPro" id="IPR014748">
    <property type="entry name" value="Enoyl-CoA_hydra_C"/>
</dbReference>